<evidence type="ECO:0000313" key="1">
    <source>
        <dbReference type="EMBL" id="KAJ9070199.1"/>
    </source>
</evidence>
<dbReference type="EMBL" id="QTSX02003587">
    <property type="protein sequence ID" value="KAJ9070199.1"/>
    <property type="molecule type" value="Genomic_DNA"/>
</dbReference>
<evidence type="ECO:0000313" key="2">
    <source>
        <dbReference type="Proteomes" id="UP001165960"/>
    </source>
</evidence>
<proteinExistence type="predicted"/>
<protein>
    <submittedName>
        <fullName evidence="1">Uncharacterized protein</fullName>
    </submittedName>
</protein>
<gene>
    <name evidence="1" type="ORF">DSO57_1010893</name>
</gene>
<dbReference type="Proteomes" id="UP001165960">
    <property type="component" value="Unassembled WGS sequence"/>
</dbReference>
<accession>A0ACC2T6L9</accession>
<keyword evidence="2" id="KW-1185">Reference proteome</keyword>
<comment type="caution">
    <text evidence="1">The sequence shown here is derived from an EMBL/GenBank/DDBJ whole genome shotgun (WGS) entry which is preliminary data.</text>
</comment>
<sequence>MEYTAPTIPSIIPKEPDCDKLKEPAKTAAKTAKTVKEPAEDPAKNAAQTEESPGYFALSKDFEEDPVHQLVANNLYAIPACGRGRPRPPIGSQQPVRYTCLWKRKTPEDDCQHSRSSVQTLCRASARNLFEQ</sequence>
<name>A0ACC2T6L9_9FUNG</name>
<organism evidence="1 2">
    <name type="scientific">Entomophthora muscae</name>
    <dbReference type="NCBI Taxonomy" id="34485"/>
    <lineage>
        <taxon>Eukaryota</taxon>
        <taxon>Fungi</taxon>
        <taxon>Fungi incertae sedis</taxon>
        <taxon>Zoopagomycota</taxon>
        <taxon>Entomophthoromycotina</taxon>
        <taxon>Entomophthoromycetes</taxon>
        <taxon>Entomophthorales</taxon>
        <taxon>Entomophthoraceae</taxon>
        <taxon>Entomophthora</taxon>
    </lineage>
</organism>
<reference evidence="1" key="1">
    <citation type="submission" date="2022-04" db="EMBL/GenBank/DDBJ databases">
        <title>Genome of the entomopathogenic fungus Entomophthora muscae.</title>
        <authorList>
            <person name="Elya C."/>
            <person name="Lovett B.R."/>
            <person name="Lee E."/>
            <person name="Macias A.M."/>
            <person name="Hajek A.E."/>
            <person name="De Bivort B.L."/>
            <person name="Kasson M.T."/>
            <person name="De Fine Licht H.H."/>
            <person name="Stajich J.E."/>
        </authorList>
    </citation>
    <scope>NUCLEOTIDE SEQUENCE</scope>
    <source>
        <strain evidence="1">Berkeley</strain>
    </source>
</reference>